<dbReference type="GO" id="GO:0019563">
    <property type="term" value="P:glycerol catabolic process"/>
    <property type="evidence" value="ECO:0007669"/>
    <property type="project" value="TreeGrafter"/>
</dbReference>
<dbReference type="GO" id="GO:0046166">
    <property type="term" value="P:glyceraldehyde-3-phosphate biosynthetic process"/>
    <property type="evidence" value="ECO:0007669"/>
    <property type="project" value="TreeGrafter"/>
</dbReference>
<dbReference type="PROSITE" id="PS00171">
    <property type="entry name" value="TIM_1"/>
    <property type="match status" value="1"/>
</dbReference>
<dbReference type="SUPFAM" id="SSF51351">
    <property type="entry name" value="Triosephosphate isomerase (TIM)"/>
    <property type="match status" value="1"/>
</dbReference>
<evidence type="ECO:0000256" key="6">
    <source>
        <dbReference type="ARBA" id="ARBA00023235"/>
    </source>
</evidence>
<dbReference type="Pfam" id="PF00121">
    <property type="entry name" value="TIM"/>
    <property type="match status" value="1"/>
</dbReference>
<dbReference type="InterPro" id="IPR020861">
    <property type="entry name" value="Triosephosphate_isomerase_AS"/>
</dbReference>
<accession>A0A645CU21</accession>
<dbReference type="InterPro" id="IPR035990">
    <property type="entry name" value="TIM_sf"/>
</dbReference>
<evidence type="ECO:0000256" key="1">
    <source>
        <dbReference type="ARBA" id="ARBA00004680"/>
    </source>
</evidence>
<gene>
    <name evidence="7" type="primary">tpiA_22</name>
    <name evidence="7" type="ORF">SDC9_127239</name>
</gene>
<dbReference type="PROSITE" id="PS51440">
    <property type="entry name" value="TIM_2"/>
    <property type="match status" value="1"/>
</dbReference>
<evidence type="ECO:0000256" key="2">
    <source>
        <dbReference type="ARBA" id="ARBA00011940"/>
    </source>
</evidence>
<dbReference type="GO" id="GO:0005829">
    <property type="term" value="C:cytosol"/>
    <property type="evidence" value="ECO:0007669"/>
    <property type="project" value="TreeGrafter"/>
</dbReference>
<dbReference type="AlphaFoldDB" id="A0A645CU21"/>
<protein>
    <recommendedName>
        <fullName evidence="2">triose-phosphate isomerase</fullName>
        <ecNumber evidence="2">5.3.1.1</ecNumber>
    </recommendedName>
</protein>
<evidence type="ECO:0000256" key="4">
    <source>
        <dbReference type="ARBA" id="ARBA00022490"/>
    </source>
</evidence>
<dbReference type="PANTHER" id="PTHR21139:SF42">
    <property type="entry name" value="TRIOSEPHOSPHATE ISOMERASE"/>
    <property type="match status" value="1"/>
</dbReference>
<dbReference type="InterPro" id="IPR000652">
    <property type="entry name" value="Triosephosphate_isomerase"/>
</dbReference>
<sequence length="262" mass="28098">MRRKFIAGNWKMFNGPAATSEFMSAFVPKLASSEDIASNINKGMMEVAVFAPFVSLDAATKGKEGSPLIVGAQNMHWEKSGAFTGEVSAPMLKELGCTHVIIGHSERRHIFRETSEDLHKKLLAALEENLTPVFCVGELLEERESGSTFDVIRKQLMAGLKVMDGSDVADKIIVAYEPVWAIGTGKTASSEDAQEVCAFIRKLLADTFGEGVAEKTIILYGGSVKPENTASILSMKDIDGVLVGGASLKPDSFLGIAKAAVQ</sequence>
<dbReference type="GO" id="GO:0004807">
    <property type="term" value="F:triose-phosphate isomerase activity"/>
    <property type="evidence" value="ECO:0007669"/>
    <property type="project" value="UniProtKB-EC"/>
</dbReference>
<dbReference type="EMBL" id="VSSQ01029884">
    <property type="protein sequence ID" value="MPM80192.1"/>
    <property type="molecule type" value="Genomic_DNA"/>
</dbReference>
<dbReference type="CDD" id="cd00311">
    <property type="entry name" value="TIM"/>
    <property type="match status" value="1"/>
</dbReference>
<proteinExistence type="inferred from homology"/>
<keyword evidence="4" id="KW-0963">Cytoplasm</keyword>
<keyword evidence="5" id="KW-0324">Glycolysis</keyword>
<dbReference type="HAMAP" id="MF_00147_B">
    <property type="entry name" value="TIM_B"/>
    <property type="match status" value="1"/>
</dbReference>
<keyword evidence="3" id="KW-0312">Gluconeogenesis</keyword>
<name>A0A645CU21_9ZZZZ</name>
<comment type="caution">
    <text evidence="7">The sequence shown here is derived from an EMBL/GenBank/DDBJ whole genome shotgun (WGS) entry which is preliminary data.</text>
</comment>
<dbReference type="EC" id="5.3.1.1" evidence="2"/>
<organism evidence="7">
    <name type="scientific">bioreactor metagenome</name>
    <dbReference type="NCBI Taxonomy" id="1076179"/>
    <lineage>
        <taxon>unclassified sequences</taxon>
        <taxon>metagenomes</taxon>
        <taxon>ecological metagenomes</taxon>
    </lineage>
</organism>
<dbReference type="FunFam" id="3.20.20.70:FF:000016">
    <property type="entry name" value="Triosephosphate isomerase"/>
    <property type="match status" value="1"/>
</dbReference>
<dbReference type="InterPro" id="IPR013785">
    <property type="entry name" value="Aldolase_TIM"/>
</dbReference>
<keyword evidence="6 7" id="KW-0413">Isomerase</keyword>
<dbReference type="PANTHER" id="PTHR21139">
    <property type="entry name" value="TRIOSEPHOSPHATE ISOMERASE"/>
    <property type="match status" value="1"/>
</dbReference>
<dbReference type="GO" id="GO:0006096">
    <property type="term" value="P:glycolytic process"/>
    <property type="evidence" value="ECO:0007669"/>
    <property type="project" value="UniProtKB-KW"/>
</dbReference>
<comment type="pathway">
    <text evidence="1">Carbohydrate degradation; glycolysis; D-glyceraldehyde 3-phosphate from glycerone phosphate: step 1/1.</text>
</comment>
<evidence type="ECO:0000256" key="3">
    <source>
        <dbReference type="ARBA" id="ARBA00022432"/>
    </source>
</evidence>
<reference evidence="7" key="1">
    <citation type="submission" date="2019-08" db="EMBL/GenBank/DDBJ databases">
        <authorList>
            <person name="Kucharzyk K."/>
            <person name="Murdoch R.W."/>
            <person name="Higgins S."/>
            <person name="Loffler F."/>
        </authorList>
    </citation>
    <scope>NUCLEOTIDE SEQUENCE</scope>
</reference>
<evidence type="ECO:0000256" key="5">
    <source>
        <dbReference type="ARBA" id="ARBA00023152"/>
    </source>
</evidence>
<dbReference type="InterPro" id="IPR022896">
    <property type="entry name" value="TrioseP_Isoase_bac/euk"/>
</dbReference>
<dbReference type="GO" id="GO:0006094">
    <property type="term" value="P:gluconeogenesis"/>
    <property type="evidence" value="ECO:0007669"/>
    <property type="project" value="UniProtKB-KW"/>
</dbReference>
<evidence type="ECO:0000313" key="7">
    <source>
        <dbReference type="EMBL" id="MPM80192.1"/>
    </source>
</evidence>
<dbReference type="NCBIfam" id="TIGR00419">
    <property type="entry name" value="tim"/>
    <property type="match status" value="1"/>
</dbReference>
<dbReference type="Gene3D" id="3.20.20.70">
    <property type="entry name" value="Aldolase class I"/>
    <property type="match status" value="1"/>
</dbReference>